<reference evidence="1" key="1">
    <citation type="submission" date="2019-09" db="EMBL/GenBank/DDBJ databases">
        <authorList>
            <person name="Hjerde E."/>
        </authorList>
    </citation>
    <scope>NUCLEOTIDE SEQUENCE</scope>
    <source>
        <strain evidence="1">06/09/160</strain>
    </source>
</reference>
<protein>
    <submittedName>
        <fullName evidence="1">Uncharacterized protein</fullName>
    </submittedName>
</protein>
<name>A0A5Q4ZUU0_9GAMM</name>
<proteinExistence type="predicted"/>
<evidence type="ECO:0000313" key="1">
    <source>
        <dbReference type="EMBL" id="VVV05688.1"/>
    </source>
</evidence>
<organism evidence="1">
    <name type="scientific">Aliivibrio wodanis</name>
    <dbReference type="NCBI Taxonomy" id="80852"/>
    <lineage>
        <taxon>Bacteria</taxon>
        <taxon>Pseudomonadati</taxon>
        <taxon>Pseudomonadota</taxon>
        <taxon>Gammaproteobacteria</taxon>
        <taxon>Vibrionales</taxon>
        <taxon>Vibrionaceae</taxon>
        <taxon>Aliivibrio</taxon>
    </lineage>
</organism>
<dbReference type="EMBL" id="LR721751">
    <property type="protein sequence ID" value="VVV05688.1"/>
    <property type="molecule type" value="Genomic_DNA"/>
</dbReference>
<dbReference type="Gene3D" id="3.90.1720.70">
    <property type="match status" value="1"/>
</dbReference>
<gene>
    <name evidence="1" type="ORF">AW0309160_03171</name>
</gene>
<dbReference type="AlphaFoldDB" id="A0A5Q4ZUU0"/>
<sequence>MIVVGGSALGHFTLCNGNGVEDESHYHNDDYYESRILNVQFWELK</sequence>
<accession>A0A5Q4ZUU0</accession>